<evidence type="ECO:0000256" key="4">
    <source>
        <dbReference type="ARBA" id="ARBA00022801"/>
    </source>
</evidence>
<feature type="active site" description="Proton donor/acceptor" evidence="7">
    <location>
        <position position="300"/>
    </location>
</feature>
<feature type="region of interest" description="Disordered" evidence="8">
    <location>
        <begin position="478"/>
        <end position="517"/>
    </location>
</feature>
<comment type="cofactor">
    <cofactor evidence="1">
        <name>Zn(2+)</name>
        <dbReference type="ChEBI" id="CHEBI:29105"/>
    </cofactor>
</comment>
<reference evidence="10 11" key="1">
    <citation type="submission" date="2016-10" db="EMBL/GenBank/DDBJ databases">
        <title>Paenibacillus species isolates.</title>
        <authorList>
            <person name="Beno S.M."/>
        </authorList>
    </citation>
    <scope>NUCLEOTIDE SEQUENCE [LARGE SCALE GENOMIC DNA]</scope>
    <source>
        <strain evidence="10 11">FSL H7-0744</strain>
    </source>
</reference>
<evidence type="ECO:0000256" key="2">
    <source>
        <dbReference type="ARBA" id="ARBA00005988"/>
    </source>
</evidence>
<evidence type="ECO:0000256" key="3">
    <source>
        <dbReference type="ARBA" id="ARBA00022670"/>
    </source>
</evidence>
<keyword evidence="5" id="KW-0862">Zinc</keyword>
<evidence type="ECO:0000256" key="8">
    <source>
        <dbReference type="SAM" id="MobiDB-lite"/>
    </source>
</evidence>
<dbReference type="SUPFAM" id="SSF53187">
    <property type="entry name" value="Zn-dependent exopeptidases"/>
    <property type="match status" value="1"/>
</dbReference>
<comment type="caution">
    <text evidence="10">The sequence shown here is derived from an EMBL/GenBank/DDBJ whole genome shotgun (WGS) entry which is preliminary data.</text>
</comment>
<dbReference type="SMART" id="SM00631">
    <property type="entry name" value="Zn_pept"/>
    <property type="match status" value="1"/>
</dbReference>
<comment type="similarity">
    <text evidence="2 7">Belongs to the peptidase M14 family.</text>
</comment>
<dbReference type="CDD" id="cd06229">
    <property type="entry name" value="M14_Endopeptidase_I"/>
    <property type="match status" value="1"/>
</dbReference>
<keyword evidence="11" id="KW-1185">Reference proteome</keyword>
<dbReference type="EMBL" id="MPTB01000019">
    <property type="protein sequence ID" value="OMD46676.1"/>
    <property type="molecule type" value="Genomic_DNA"/>
</dbReference>
<feature type="domain" description="Peptidase M14" evidence="9">
    <location>
        <begin position="37"/>
        <end position="322"/>
    </location>
</feature>
<dbReference type="Pfam" id="PF00246">
    <property type="entry name" value="Peptidase_M14"/>
    <property type="match status" value="1"/>
</dbReference>
<dbReference type="PANTHER" id="PTHR11705">
    <property type="entry name" value="PROTEASE FAMILY M14 CARBOXYPEPTIDASE A,B"/>
    <property type="match status" value="1"/>
</dbReference>
<keyword evidence="6" id="KW-0482">Metalloprotease</keyword>
<evidence type="ECO:0000256" key="1">
    <source>
        <dbReference type="ARBA" id="ARBA00001947"/>
    </source>
</evidence>
<keyword evidence="3" id="KW-0645">Protease</keyword>
<evidence type="ECO:0000256" key="6">
    <source>
        <dbReference type="ARBA" id="ARBA00023049"/>
    </source>
</evidence>
<evidence type="ECO:0000256" key="5">
    <source>
        <dbReference type="ARBA" id="ARBA00022833"/>
    </source>
</evidence>
<feature type="compositionally biased region" description="Polar residues" evidence="8">
    <location>
        <begin position="504"/>
        <end position="517"/>
    </location>
</feature>
<dbReference type="Proteomes" id="UP000187412">
    <property type="component" value="Unassembled WGS sequence"/>
</dbReference>
<sequence>MKSLFYKFCMVLCLLILGLAIFPRPSLGSANIVNPGQVYSYSTMERDIKSLAARYPGLITYKSLGKTIYGRELWAVQLGRGEASLFLNGSHHAREWMTTSLLMKMADSYAEAYVQDQKLGNYKVRDLLNNVSIWIVPMVNPDGVTLSQQGTAGLSKSLASTLVGYNGGSSNFKRWKANMQGLDLNRQYPASWSTIRNTSPYPSYQNYKGVKPAQAPEIRLMMDFTYTLDPEMTISYHSSGEIVFWNFNTLAANLARDKKIAADVGLFTGYSLVKPEKNPSGGGYKDWFIQEFKRPGLTIEIGSYAGEGPLPLSAFNNIWAKNKKVGVYAAAVSYDLWLKKQTLEQVGLTMNLFTRSAVFSGTGNSPAIGTQQPQEVYVIARKGNWFQIKYGSGVGWICPAPGTLAVVEAVEATAQLNAQTKLYKYPDLLAPKAGILPPQKVEVKGKYANWLLVSSLNGTWWIDGTSLTLVEAADPTAVPQGAEEVNNSAGTESNSINEGGAPSKENSNAAESSGVTE</sequence>
<accession>A0ABX3HBM8</accession>
<organism evidence="10 11">
    <name type="scientific">Paenibacillus borealis</name>
    <dbReference type="NCBI Taxonomy" id="160799"/>
    <lineage>
        <taxon>Bacteria</taxon>
        <taxon>Bacillati</taxon>
        <taxon>Bacillota</taxon>
        <taxon>Bacilli</taxon>
        <taxon>Bacillales</taxon>
        <taxon>Paenibacillaceae</taxon>
        <taxon>Paenibacillus</taxon>
    </lineage>
</organism>
<dbReference type="PROSITE" id="PS52035">
    <property type="entry name" value="PEPTIDASE_M14"/>
    <property type="match status" value="1"/>
</dbReference>
<dbReference type="Gene3D" id="3.40.630.10">
    <property type="entry name" value="Zn peptidases"/>
    <property type="match status" value="1"/>
</dbReference>
<evidence type="ECO:0000313" key="10">
    <source>
        <dbReference type="EMBL" id="OMD46676.1"/>
    </source>
</evidence>
<keyword evidence="4" id="KW-0378">Hydrolase</keyword>
<dbReference type="InterPro" id="IPR000834">
    <property type="entry name" value="Peptidase_M14"/>
</dbReference>
<dbReference type="InterPro" id="IPR034274">
    <property type="entry name" value="ENP1_M14_CPD"/>
</dbReference>
<protein>
    <recommendedName>
        <fullName evidence="9">Peptidase M14 domain-containing protein</fullName>
    </recommendedName>
</protein>
<evidence type="ECO:0000256" key="7">
    <source>
        <dbReference type="PROSITE-ProRule" id="PRU01379"/>
    </source>
</evidence>
<name>A0ABX3HBM8_PAEBO</name>
<feature type="compositionally biased region" description="Polar residues" evidence="8">
    <location>
        <begin position="485"/>
        <end position="497"/>
    </location>
</feature>
<evidence type="ECO:0000313" key="11">
    <source>
        <dbReference type="Proteomes" id="UP000187412"/>
    </source>
</evidence>
<dbReference type="RefSeq" id="WP_076111476.1">
    <property type="nucleotide sequence ID" value="NZ_MPTB01000019.1"/>
</dbReference>
<evidence type="ECO:0000259" key="9">
    <source>
        <dbReference type="PROSITE" id="PS52035"/>
    </source>
</evidence>
<gene>
    <name evidence="10" type="ORF">BSK56_15935</name>
</gene>
<dbReference type="PANTHER" id="PTHR11705:SF143">
    <property type="entry name" value="SLL0236 PROTEIN"/>
    <property type="match status" value="1"/>
</dbReference>
<proteinExistence type="inferred from homology"/>
<dbReference type="PRINTS" id="PR00765">
    <property type="entry name" value="CRBOXYPTASEA"/>
</dbReference>